<feature type="transmembrane region" description="Helical" evidence="7">
    <location>
        <begin position="343"/>
        <end position="358"/>
    </location>
</feature>
<dbReference type="Pfam" id="PF08817">
    <property type="entry name" value="YukD"/>
    <property type="match status" value="1"/>
</dbReference>
<evidence type="ECO:0000256" key="7">
    <source>
        <dbReference type="SAM" id="Phobius"/>
    </source>
</evidence>
<evidence type="ECO:0000256" key="4">
    <source>
        <dbReference type="ARBA" id="ARBA00022692"/>
    </source>
</evidence>
<organism evidence="9 10">
    <name type="scientific">Micromonospora sonneratiae</name>
    <dbReference type="NCBI Taxonomy" id="1184706"/>
    <lineage>
        <taxon>Bacteria</taxon>
        <taxon>Bacillati</taxon>
        <taxon>Actinomycetota</taxon>
        <taxon>Actinomycetes</taxon>
        <taxon>Micromonosporales</taxon>
        <taxon>Micromonosporaceae</taxon>
        <taxon>Micromonospora</taxon>
    </lineage>
</organism>
<dbReference type="InterPro" id="IPR044049">
    <property type="entry name" value="EccD_transm"/>
</dbReference>
<comment type="similarity">
    <text evidence="2">Belongs to the EccD/Snm4 family.</text>
</comment>
<feature type="transmembrane region" description="Helical" evidence="7">
    <location>
        <begin position="318"/>
        <end position="337"/>
    </location>
</feature>
<feature type="transmembrane region" description="Helical" evidence="7">
    <location>
        <begin position="370"/>
        <end position="388"/>
    </location>
</feature>
<dbReference type="EMBL" id="JBHTMP010000061">
    <property type="protein sequence ID" value="MFD1324902.1"/>
    <property type="molecule type" value="Genomic_DNA"/>
</dbReference>
<dbReference type="NCBIfam" id="TIGR03920">
    <property type="entry name" value="T7SS_EccD"/>
    <property type="match status" value="1"/>
</dbReference>
<evidence type="ECO:0000256" key="5">
    <source>
        <dbReference type="ARBA" id="ARBA00022989"/>
    </source>
</evidence>
<feature type="transmembrane region" description="Helical" evidence="7">
    <location>
        <begin position="439"/>
        <end position="459"/>
    </location>
</feature>
<feature type="transmembrane region" description="Helical" evidence="7">
    <location>
        <begin position="206"/>
        <end position="226"/>
    </location>
</feature>
<evidence type="ECO:0000313" key="10">
    <source>
        <dbReference type="Proteomes" id="UP001597260"/>
    </source>
</evidence>
<dbReference type="Pfam" id="PF19053">
    <property type="entry name" value="EccD"/>
    <property type="match status" value="1"/>
</dbReference>
<evidence type="ECO:0000256" key="2">
    <source>
        <dbReference type="ARBA" id="ARBA00006162"/>
    </source>
</evidence>
<comment type="subcellular location">
    <subcellularLocation>
        <location evidence="1">Cell membrane</location>
        <topology evidence="1">Multi-pass membrane protein</topology>
    </subcellularLocation>
</comment>
<feature type="transmembrane region" description="Helical" evidence="7">
    <location>
        <begin position="233"/>
        <end position="252"/>
    </location>
</feature>
<dbReference type="Proteomes" id="UP001597260">
    <property type="component" value="Unassembled WGS sequence"/>
</dbReference>
<evidence type="ECO:0000313" key="9">
    <source>
        <dbReference type="EMBL" id="MFD1324902.1"/>
    </source>
</evidence>
<feature type="domain" description="EccD-like transmembrane" evidence="8">
    <location>
        <begin position="121"/>
        <end position="462"/>
    </location>
</feature>
<feature type="transmembrane region" description="Helical" evidence="7">
    <location>
        <begin position="258"/>
        <end position="276"/>
    </location>
</feature>
<keyword evidence="4 7" id="KW-0812">Transmembrane</keyword>
<evidence type="ECO:0000259" key="8">
    <source>
        <dbReference type="Pfam" id="PF19053"/>
    </source>
</evidence>
<sequence length="465" mass="47481">MTTPGGGLARIIMLAPKRRIEVAVPEHVPIIGMLPALLEHGGPSLAEDGVEHGGWVLRRLDGTLLRSDRSLAALGVHDGETLVLSPRDQEWPEPSFDDVAEAVASTAQRLGWTWTASTTLATGRVAAGIILLFGLVAIVASPTAGRLGGFTAYGVALGLLVAAGVLARVMTDRVTAAMLAGFGAGYAALGGLLTPAIAPLTGGITAWQWVSGAASLLFASAAARVLLPSYGQFCVAGVTFAAAAGIAALLTATGVTTVSGAAAVIAGLVALTVFVLPRLAMYQGGVPAPPMPSLTGAAEEPPPPEDVLAVAVRRSDELLTGLLMGVCAALAVCEWLLAVRWDLGELLLLGAVLLLCALRARAFVAQRHRLSLLLASAAGAAALMWHGWQSLAPQGRSAALIPMLGALLITAGLAITVGSHYSRKEPSPHLGRISDIVDVLLTVAVPILVALVLGLFGYMRGLLGG</sequence>
<proteinExistence type="inferred from homology"/>
<dbReference type="RefSeq" id="WP_377576303.1">
    <property type="nucleotide sequence ID" value="NZ_JBHTMP010000061.1"/>
</dbReference>
<feature type="transmembrane region" description="Helical" evidence="7">
    <location>
        <begin position="400"/>
        <end position="418"/>
    </location>
</feature>
<comment type="caution">
    <text evidence="9">The sequence shown here is derived from an EMBL/GenBank/DDBJ whole genome shotgun (WGS) entry which is preliminary data.</text>
</comment>
<keyword evidence="5 7" id="KW-1133">Transmembrane helix</keyword>
<feature type="transmembrane region" description="Helical" evidence="7">
    <location>
        <begin position="176"/>
        <end position="200"/>
    </location>
</feature>
<accession>A0ABW3YN68</accession>
<name>A0ABW3YN68_9ACTN</name>
<gene>
    <name evidence="9" type="primary">eccD</name>
    <name evidence="9" type="ORF">ACFQ4H_27835</name>
</gene>
<dbReference type="InterPro" id="IPR024962">
    <property type="entry name" value="YukD-like"/>
</dbReference>
<dbReference type="PIRSF" id="PIRSF017804">
    <property type="entry name" value="Secretion_EccD1"/>
    <property type="match status" value="1"/>
</dbReference>
<keyword evidence="10" id="KW-1185">Reference proteome</keyword>
<dbReference type="InterPro" id="IPR006707">
    <property type="entry name" value="T7SS_EccD"/>
</dbReference>
<feature type="transmembrane region" description="Helical" evidence="7">
    <location>
        <begin position="150"/>
        <end position="169"/>
    </location>
</feature>
<dbReference type="Gene3D" id="3.10.20.90">
    <property type="entry name" value="Phosphatidylinositol 3-kinase Catalytic Subunit, Chain A, domain 1"/>
    <property type="match status" value="1"/>
</dbReference>
<evidence type="ECO:0000256" key="3">
    <source>
        <dbReference type="ARBA" id="ARBA00022475"/>
    </source>
</evidence>
<protein>
    <submittedName>
        <fullName evidence="9">Type VII secretion integral membrane protein EccD</fullName>
    </submittedName>
</protein>
<evidence type="ECO:0000256" key="6">
    <source>
        <dbReference type="ARBA" id="ARBA00023136"/>
    </source>
</evidence>
<keyword evidence="6 7" id="KW-0472">Membrane</keyword>
<keyword evidence="3" id="KW-1003">Cell membrane</keyword>
<evidence type="ECO:0000256" key="1">
    <source>
        <dbReference type="ARBA" id="ARBA00004651"/>
    </source>
</evidence>
<reference evidence="10" key="1">
    <citation type="journal article" date="2019" name="Int. J. Syst. Evol. Microbiol.">
        <title>The Global Catalogue of Microorganisms (GCM) 10K type strain sequencing project: providing services to taxonomists for standard genome sequencing and annotation.</title>
        <authorList>
            <consortium name="The Broad Institute Genomics Platform"/>
            <consortium name="The Broad Institute Genome Sequencing Center for Infectious Disease"/>
            <person name="Wu L."/>
            <person name="Ma J."/>
        </authorList>
    </citation>
    <scope>NUCLEOTIDE SEQUENCE [LARGE SCALE GENOMIC DNA]</scope>
    <source>
        <strain evidence="10">JCM 31037</strain>
    </source>
</reference>
<feature type="transmembrane region" description="Helical" evidence="7">
    <location>
        <begin position="125"/>
        <end position="144"/>
    </location>
</feature>